<comment type="caution">
    <text evidence="1">The sequence shown here is derived from an EMBL/GenBank/DDBJ whole genome shotgun (WGS) entry which is preliminary data.</text>
</comment>
<sequence>MASAGSVFERCISTPDMEKERRPYHRNCGCVLCSNKSKKKNNISSSTKSCDRSRKVSYPIRRSWSEGCLVLAAVGGGSNYPSPSSSPAAAANINVVVETSHLELCKEEESDFF</sequence>
<dbReference type="PANTHER" id="PTHR35121">
    <property type="entry name" value="HOMEODOMAIN PROTEIN 8, PUTATIVE-RELATED"/>
    <property type="match status" value="1"/>
</dbReference>
<protein>
    <submittedName>
        <fullName evidence="1">Uncharacterized protein</fullName>
    </submittedName>
</protein>
<evidence type="ECO:0000313" key="1">
    <source>
        <dbReference type="EMBL" id="KAF6147426.1"/>
    </source>
</evidence>
<keyword evidence="2" id="KW-1185">Reference proteome</keyword>
<gene>
    <name evidence="1" type="ORF">GIB67_016783</name>
</gene>
<dbReference type="OrthoDB" id="1696465at2759"/>
<evidence type="ECO:0000313" key="2">
    <source>
        <dbReference type="Proteomes" id="UP000541444"/>
    </source>
</evidence>
<dbReference type="PANTHER" id="PTHR35121:SF2">
    <property type="entry name" value="SWIM-TYPE DOMAIN-CONTAINING PROTEIN"/>
    <property type="match status" value="1"/>
</dbReference>
<dbReference type="EMBL" id="JACGCM010001910">
    <property type="protein sequence ID" value="KAF6147426.1"/>
    <property type="molecule type" value="Genomic_DNA"/>
</dbReference>
<dbReference type="Proteomes" id="UP000541444">
    <property type="component" value="Unassembled WGS sequence"/>
</dbReference>
<proteinExistence type="predicted"/>
<reference evidence="1 2" key="1">
    <citation type="journal article" date="2020" name="IScience">
        <title>Genome Sequencing of the Endangered Kingdonia uniflora (Circaeasteraceae, Ranunculales) Reveals Potential Mechanisms of Evolutionary Specialization.</title>
        <authorList>
            <person name="Sun Y."/>
            <person name="Deng T."/>
            <person name="Zhang A."/>
            <person name="Moore M.J."/>
            <person name="Landis J.B."/>
            <person name="Lin N."/>
            <person name="Zhang H."/>
            <person name="Zhang X."/>
            <person name="Huang J."/>
            <person name="Zhang X."/>
            <person name="Sun H."/>
            <person name="Wang H."/>
        </authorList>
    </citation>
    <scope>NUCLEOTIDE SEQUENCE [LARGE SCALE GENOMIC DNA]</scope>
    <source>
        <strain evidence="1">TB1705</strain>
        <tissue evidence="1">Leaf</tissue>
    </source>
</reference>
<name>A0A7J7LXP4_9MAGN</name>
<organism evidence="1 2">
    <name type="scientific">Kingdonia uniflora</name>
    <dbReference type="NCBI Taxonomy" id="39325"/>
    <lineage>
        <taxon>Eukaryota</taxon>
        <taxon>Viridiplantae</taxon>
        <taxon>Streptophyta</taxon>
        <taxon>Embryophyta</taxon>
        <taxon>Tracheophyta</taxon>
        <taxon>Spermatophyta</taxon>
        <taxon>Magnoliopsida</taxon>
        <taxon>Ranunculales</taxon>
        <taxon>Circaeasteraceae</taxon>
        <taxon>Kingdonia</taxon>
    </lineage>
</organism>
<dbReference type="AlphaFoldDB" id="A0A7J7LXP4"/>
<accession>A0A7J7LXP4</accession>